<feature type="compositionally biased region" description="Polar residues" evidence="3">
    <location>
        <begin position="433"/>
        <end position="464"/>
    </location>
</feature>
<gene>
    <name evidence="5" type="ORF">CJOHNSTONI_LOCUS2097</name>
</gene>
<evidence type="ECO:0000256" key="3">
    <source>
        <dbReference type="SAM" id="MobiDB-lite"/>
    </source>
</evidence>
<evidence type="ECO:0000259" key="4">
    <source>
        <dbReference type="Pfam" id="PF07707"/>
    </source>
</evidence>
<comment type="caution">
    <text evidence="5">The sequence shown here is derived from an EMBL/GenBank/DDBJ whole genome shotgun (WGS) entry which is preliminary data.</text>
</comment>
<keyword evidence="6" id="KW-1185">Reference proteome</keyword>
<feature type="domain" description="BACK" evidence="4">
    <location>
        <begin position="190"/>
        <end position="264"/>
    </location>
</feature>
<dbReference type="InterPro" id="IPR011333">
    <property type="entry name" value="SKP1/BTB/POZ_sf"/>
</dbReference>
<dbReference type="Pfam" id="PF07707">
    <property type="entry name" value="BACK"/>
    <property type="match status" value="1"/>
</dbReference>
<dbReference type="Gene3D" id="1.25.40.420">
    <property type="match status" value="1"/>
</dbReference>
<organism evidence="5 6">
    <name type="scientific">Cercopithifilaria johnstoni</name>
    <dbReference type="NCBI Taxonomy" id="2874296"/>
    <lineage>
        <taxon>Eukaryota</taxon>
        <taxon>Metazoa</taxon>
        <taxon>Ecdysozoa</taxon>
        <taxon>Nematoda</taxon>
        <taxon>Chromadorea</taxon>
        <taxon>Rhabditida</taxon>
        <taxon>Spirurina</taxon>
        <taxon>Spiruromorpha</taxon>
        <taxon>Filarioidea</taxon>
        <taxon>Onchocercidae</taxon>
        <taxon>Cercopithifilaria</taxon>
    </lineage>
</organism>
<feature type="compositionally biased region" description="Basic and acidic residues" evidence="3">
    <location>
        <begin position="601"/>
        <end position="622"/>
    </location>
</feature>
<dbReference type="Proteomes" id="UP000746747">
    <property type="component" value="Unassembled WGS sequence"/>
</dbReference>
<evidence type="ECO:0000256" key="2">
    <source>
        <dbReference type="ARBA" id="ARBA00022737"/>
    </source>
</evidence>
<protein>
    <recommendedName>
        <fullName evidence="4">BACK domain-containing protein</fullName>
    </recommendedName>
</protein>
<dbReference type="InterPro" id="IPR011705">
    <property type="entry name" value="BACK"/>
</dbReference>
<keyword evidence="1" id="KW-0880">Kelch repeat</keyword>
<dbReference type="EMBL" id="CAKAEH010000711">
    <property type="protein sequence ID" value="CAG9531722.1"/>
    <property type="molecule type" value="Genomic_DNA"/>
</dbReference>
<accession>A0A8J2LR72</accession>
<name>A0A8J2LR72_9BILA</name>
<evidence type="ECO:0000313" key="6">
    <source>
        <dbReference type="Proteomes" id="UP000746747"/>
    </source>
</evidence>
<feature type="compositionally biased region" description="Low complexity" evidence="3">
    <location>
        <begin position="576"/>
        <end position="586"/>
    </location>
</feature>
<dbReference type="AlphaFoldDB" id="A0A8J2LR72"/>
<reference evidence="5" key="1">
    <citation type="submission" date="2021-09" db="EMBL/GenBank/DDBJ databases">
        <authorList>
            <consortium name="Pathogen Informatics"/>
        </authorList>
    </citation>
    <scope>NUCLEOTIDE SEQUENCE</scope>
</reference>
<evidence type="ECO:0000313" key="5">
    <source>
        <dbReference type="EMBL" id="CAG9531722.1"/>
    </source>
</evidence>
<feature type="region of interest" description="Disordered" evidence="3">
    <location>
        <begin position="559"/>
        <end position="622"/>
    </location>
</feature>
<evidence type="ECO:0000256" key="1">
    <source>
        <dbReference type="ARBA" id="ARBA00022441"/>
    </source>
</evidence>
<dbReference type="PANTHER" id="PTHR45632">
    <property type="entry name" value="LD33804P"/>
    <property type="match status" value="1"/>
</dbReference>
<keyword evidence="2" id="KW-0677">Repeat</keyword>
<feature type="region of interest" description="Disordered" evidence="3">
    <location>
        <begin position="380"/>
        <end position="416"/>
    </location>
</feature>
<feature type="region of interest" description="Disordered" evidence="3">
    <location>
        <begin position="431"/>
        <end position="540"/>
    </location>
</feature>
<feature type="compositionally biased region" description="Low complexity" evidence="3">
    <location>
        <begin position="471"/>
        <end position="531"/>
    </location>
</feature>
<proteinExistence type="predicted"/>
<dbReference type="PANTHER" id="PTHR45632:SF3">
    <property type="entry name" value="KELCH-LIKE PROTEIN 32"/>
    <property type="match status" value="1"/>
</dbReference>
<dbReference type="OrthoDB" id="5843599at2759"/>
<dbReference type="Gene3D" id="3.30.710.10">
    <property type="entry name" value="Potassium Channel Kv1.1, Chain A"/>
    <property type="match status" value="1"/>
</dbReference>
<sequence length="622" mass="68032">MWCGRQELAQPRQQLTLDVVWVVPGEIRKHYLQDEIQYDRLEAGAYINWSASVGLKNQARIVLENGYSCSAPASLLAAFSEILRKLILVQASREQLSSGKEITIRLHGIPSITNAGLYNVIAFIQNGQIRFLETELENILTAANDLRVVSLVSLICEEMIARILENTSTAISLLYTVVTCLPAHSEYRSMVVDSVARKFRDVVMNPEFLKLSFEMLYALISSPVIQGAEWVMEIYKAVLFWLRNNIDLIYFAPALLDNVNFKIIINTIENRREIVKKSMEVPELGPIIQTFLMDAIYAQFLDDLTLPPSRNQSLSSSIYTISGAETVNAPTPVGGQLGLAPSPLRSYVIPAFDSRSPVTTKSISNDTSASLDKNWCSTKQLPIGSGSSRKPVDYQSSTTNTATYTTQEKIPKNVGDSGRRLWSEVLAHGPKYSSESKNLSSERPSFQGSTISSAVLPSKSSHNLIRTARNGSTSSGPASSSPADSGPSRSGAGGSDSARSGPIRNGTAHSGSARSGSTHSSSAHNSSPLSGPTCTDRAHSRPTFSYSTIIDCDDVDEEETATAIATSPTLESAGIRTSSSQESASSSKRRRKFEQIPLRTEPPKSRKELRKERQARERAEKK</sequence>